<protein>
    <submittedName>
        <fullName evidence="1">Uncharacterized protein</fullName>
    </submittedName>
</protein>
<accession>E8TJM8</accession>
<sequence length="87" mass="9760">MREVELQLIKILHCLVQRSRFLALKDGAIREPNGRCAQKMPNLSQASSGFVKEALVFDYKQLARREGVLDASVEIVRGFEVSLAISD</sequence>
<evidence type="ECO:0000313" key="2">
    <source>
        <dbReference type="Proteomes" id="UP000007471"/>
    </source>
</evidence>
<dbReference type="Proteomes" id="UP000007471">
    <property type="component" value="Chromosome"/>
</dbReference>
<dbReference type="KEGG" id="mci:Mesci_5867"/>
<dbReference type="EMBL" id="CP002447">
    <property type="protein sequence ID" value="ADV14889.1"/>
    <property type="molecule type" value="Genomic_DNA"/>
</dbReference>
<dbReference type="HOGENOM" id="CLU_2479731_0_0_5"/>
<dbReference type="AlphaFoldDB" id="E8TJM8"/>
<evidence type="ECO:0000313" key="1">
    <source>
        <dbReference type="EMBL" id="ADV14889.1"/>
    </source>
</evidence>
<name>E8TJM8_MESCW</name>
<gene>
    <name evidence="1" type="ordered locus">Mesci_5867</name>
</gene>
<proteinExistence type="predicted"/>
<reference evidence="2" key="1">
    <citation type="submission" date="2011-01" db="EMBL/GenBank/DDBJ databases">
        <title>Complete sequence of chromosome of Mesorhizobium ciceri bv. biserrulae WSM1271.</title>
        <authorList>
            <person name="Lucas S."/>
            <person name="Copeland A."/>
            <person name="Lapidus A."/>
            <person name="Cheng J.-F."/>
            <person name="Goodwin L."/>
            <person name="Pitluck S."/>
            <person name="Teshima H."/>
            <person name="Detter J.C."/>
            <person name="Han C."/>
            <person name="Tapia R."/>
            <person name="Land M."/>
            <person name="Hauser L."/>
            <person name="Kyrpides N."/>
            <person name="Ivanova N."/>
            <person name="Nandasena K."/>
            <person name="Reeve W.G."/>
            <person name="Howieson J.G."/>
            <person name="O'Hara G."/>
            <person name="Tiwari R.P."/>
            <person name="Woyke T."/>
        </authorList>
    </citation>
    <scope>NUCLEOTIDE SEQUENCE [LARGE SCALE GENOMIC DNA]</scope>
    <source>
        <strain evidence="2">HAMBI 2942 / LMG 23838 / WSM1271</strain>
    </source>
</reference>
<organism evidence="1 2">
    <name type="scientific">Mesorhizobium ciceri biovar biserrulae (strain HAMBI 2942 / LMG 23838 / WSM1271)</name>
    <dbReference type="NCBI Taxonomy" id="765698"/>
    <lineage>
        <taxon>Bacteria</taxon>
        <taxon>Pseudomonadati</taxon>
        <taxon>Pseudomonadota</taxon>
        <taxon>Alphaproteobacteria</taxon>
        <taxon>Hyphomicrobiales</taxon>
        <taxon>Phyllobacteriaceae</taxon>
        <taxon>Mesorhizobium</taxon>
    </lineage>
</organism>